<dbReference type="AlphaFoldDB" id="L7JQ49"/>
<proteinExistence type="predicted"/>
<evidence type="ECO:0000313" key="1">
    <source>
        <dbReference type="EMBL" id="ELQ70357.1"/>
    </source>
</evidence>
<protein>
    <submittedName>
        <fullName evidence="1">Uncharacterized protein</fullName>
    </submittedName>
</protein>
<reference evidence="1" key="1">
    <citation type="journal article" date="2012" name="PLoS Genet.">
        <title>Comparative analysis of the genomes of two field isolates of the rice blast fungus Magnaporthe oryzae.</title>
        <authorList>
            <person name="Xue M."/>
            <person name="Yang J."/>
            <person name="Li Z."/>
            <person name="Hu S."/>
            <person name="Yao N."/>
            <person name="Dean R.A."/>
            <person name="Zhao W."/>
            <person name="Shen M."/>
            <person name="Zhang H."/>
            <person name="Li C."/>
            <person name="Liu L."/>
            <person name="Cao L."/>
            <person name="Xu X."/>
            <person name="Xing Y."/>
            <person name="Hsiang T."/>
            <person name="Zhang Z."/>
            <person name="Xu J.R."/>
            <person name="Peng Y.L."/>
        </authorList>
    </citation>
    <scope>NUCLEOTIDE SEQUENCE [LARGE SCALE GENOMIC DNA]</scope>
    <source>
        <strain evidence="1">P131</strain>
    </source>
</reference>
<gene>
    <name evidence="1" type="ORF">OOW_P131scaffold00040g1</name>
</gene>
<accession>L7JQ49</accession>
<name>L7JQ49_PYRO1</name>
<sequence length="38" mass="4257">MVQIQKKIYLHEVILGTKLYDVGSLGYQNNYQKGSGGL</sequence>
<organism>
    <name type="scientific">Pyricularia oryzae (strain P131)</name>
    <name type="common">Rice blast fungus</name>
    <name type="synonym">Magnaporthe oryzae</name>
    <dbReference type="NCBI Taxonomy" id="1143193"/>
    <lineage>
        <taxon>Eukaryota</taxon>
        <taxon>Fungi</taxon>
        <taxon>Dikarya</taxon>
        <taxon>Ascomycota</taxon>
        <taxon>Pezizomycotina</taxon>
        <taxon>Sordariomycetes</taxon>
        <taxon>Sordariomycetidae</taxon>
        <taxon>Magnaporthales</taxon>
        <taxon>Pyriculariaceae</taxon>
        <taxon>Pyricularia</taxon>
    </lineage>
</organism>
<dbReference type="EMBL" id="JH794590">
    <property type="protein sequence ID" value="ELQ70357.1"/>
    <property type="molecule type" value="Genomic_DNA"/>
</dbReference>
<feature type="non-terminal residue" evidence="1">
    <location>
        <position position="38"/>
    </location>
</feature>